<comment type="similarity">
    <text evidence="1">Belongs to the TolB family.</text>
</comment>
<dbReference type="InterPro" id="IPR011042">
    <property type="entry name" value="6-blade_b-propeller_TolB-like"/>
</dbReference>
<protein>
    <submittedName>
        <fullName evidence="2">Biopolymer transporter Tol</fullName>
    </submittedName>
</protein>
<sequence length="302" mass="32896">MTLKAGPIFTRRGRSLLPGQVAQLVTINVETGQPHVVLEADEIMEAPNWTSDGRWLVFNAGGEMWRIDADGTAAPEKIETGTIRDLNNDHVLSPDGKTVYMSSNDGHIYAVALSGGEPRRVSNQHGTPHHYYLHGISPDGLTLSYVAVEGPAGARRINIFTIPASGGPDTRLTDVGYPNDGPEYSPDGRWIYFNAERAATIPGHAQCFRMRPDGSGIEQLTFDDCVNWFPHVSPDGRSVVFISYPAGTTGHPPNKDVVLRLMWPDGSGQRDLVAFFGGQGTINVNSWAPDSRRLAYVAYPVV</sequence>
<evidence type="ECO:0000313" key="3">
    <source>
        <dbReference type="Proteomes" id="UP000196655"/>
    </source>
</evidence>
<evidence type="ECO:0000313" key="2">
    <source>
        <dbReference type="EMBL" id="OWJ69086.1"/>
    </source>
</evidence>
<dbReference type="SUPFAM" id="SSF82171">
    <property type="entry name" value="DPP6 N-terminal domain-like"/>
    <property type="match status" value="1"/>
</dbReference>
<dbReference type="PANTHER" id="PTHR36842">
    <property type="entry name" value="PROTEIN TOLB HOMOLOG"/>
    <property type="match status" value="1"/>
</dbReference>
<dbReference type="Gene3D" id="2.120.10.30">
    <property type="entry name" value="TolB, C-terminal domain"/>
    <property type="match status" value="1"/>
</dbReference>
<reference evidence="3" key="1">
    <citation type="submission" date="2017-05" db="EMBL/GenBank/DDBJ databases">
        <authorList>
            <person name="Macchi M."/>
            <person name="Festa S."/>
            <person name="Coppotelli B.M."/>
            <person name="Morelli I.S."/>
        </authorList>
    </citation>
    <scope>NUCLEOTIDE SEQUENCE [LARGE SCALE GENOMIC DNA]</scope>
    <source>
        <strain evidence="3">I</strain>
    </source>
</reference>
<comment type="caution">
    <text evidence="2">The sequence shown here is derived from an EMBL/GenBank/DDBJ whole genome shotgun (WGS) entry which is preliminary data.</text>
</comment>
<evidence type="ECO:0000256" key="1">
    <source>
        <dbReference type="ARBA" id="ARBA00009820"/>
    </source>
</evidence>
<dbReference type="InterPro" id="IPR011659">
    <property type="entry name" value="WD40"/>
</dbReference>
<dbReference type="RefSeq" id="WP_088149074.1">
    <property type="nucleotide sequence ID" value="NZ_NHON01000001.1"/>
</dbReference>
<accession>A0A211ZVA2</accession>
<dbReference type="EMBL" id="NHON01000001">
    <property type="protein sequence ID" value="OWJ69086.1"/>
    <property type="molecule type" value="Genomic_DNA"/>
</dbReference>
<dbReference type="OrthoDB" id="1094230at2"/>
<dbReference type="AlphaFoldDB" id="A0A211ZVA2"/>
<name>A0A211ZVA2_9PROT</name>
<organism evidence="2 3">
    <name type="scientific">Inquilinus limosus</name>
    <dbReference type="NCBI Taxonomy" id="171674"/>
    <lineage>
        <taxon>Bacteria</taxon>
        <taxon>Pseudomonadati</taxon>
        <taxon>Pseudomonadota</taxon>
        <taxon>Alphaproteobacteria</taxon>
        <taxon>Rhodospirillales</taxon>
        <taxon>Rhodospirillaceae</taxon>
        <taxon>Inquilinus</taxon>
    </lineage>
</organism>
<keyword evidence="3" id="KW-1185">Reference proteome</keyword>
<proteinExistence type="inferred from homology"/>
<gene>
    <name evidence="2" type="ORF">BWR60_00660</name>
</gene>
<dbReference type="Pfam" id="PF07676">
    <property type="entry name" value="PD40"/>
    <property type="match status" value="4"/>
</dbReference>
<dbReference type="PANTHER" id="PTHR36842:SF1">
    <property type="entry name" value="PROTEIN TOLB"/>
    <property type="match status" value="1"/>
</dbReference>
<dbReference type="Proteomes" id="UP000196655">
    <property type="component" value="Unassembled WGS sequence"/>
</dbReference>